<evidence type="ECO:0000313" key="2">
    <source>
        <dbReference type="Proteomes" id="UP001652625"/>
    </source>
</evidence>
<proteinExistence type="predicted"/>
<feature type="compositionally biased region" description="Acidic residues" evidence="1">
    <location>
        <begin position="127"/>
        <end position="140"/>
    </location>
</feature>
<organism evidence="2 3">
    <name type="scientific">Hydra vulgaris</name>
    <name type="common">Hydra</name>
    <name type="synonym">Hydra attenuata</name>
    <dbReference type="NCBI Taxonomy" id="6087"/>
    <lineage>
        <taxon>Eukaryota</taxon>
        <taxon>Metazoa</taxon>
        <taxon>Cnidaria</taxon>
        <taxon>Hydrozoa</taxon>
        <taxon>Hydroidolina</taxon>
        <taxon>Anthoathecata</taxon>
        <taxon>Aplanulata</taxon>
        <taxon>Hydridae</taxon>
        <taxon>Hydra</taxon>
    </lineage>
</organism>
<evidence type="ECO:0000313" key="3">
    <source>
        <dbReference type="RefSeq" id="XP_065662499.1"/>
    </source>
</evidence>
<sequence length="176" mass="21423">MDKIYLEVNEAIRKENAKKKQIFYDELYVHPDSIFNVYNIDVIDEKREFSEEKSEEDELDFFSEEESEEDELDFFSEEESEEDEFDFFSEKESEEYDSDFFSEEESEENKSDFFGEFRRINRQKTEEESDECEDKDIDNTEEYMDIDINEYMGDTDEPMDIDPYIDDPIEYMEVDP</sequence>
<name>A0ABM4CL42_HYDVU</name>
<reference evidence="3" key="1">
    <citation type="submission" date="2025-08" db="UniProtKB">
        <authorList>
            <consortium name="RefSeq"/>
        </authorList>
    </citation>
    <scope>IDENTIFICATION</scope>
</reference>
<dbReference type="RefSeq" id="XP_065662499.1">
    <property type="nucleotide sequence ID" value="XM_065806427.1"/>
</dbReference>
<keyword evidence="2" id="KW-1185">Reference proteome</keyword>
<dbReference type="GeneID" id="136085115"/>
<evidence type="ECO:0000256" key="1">
    <source>
        <dbReference type="SAM" id="MobiDB-lite"/>
    </source>
</evidence>
<protein>
    <submittedName>
        <fullName evidence="3">Glutamic acid-rich protein-like</fullName>
    </submittedName>
</protein>
<accession>A0ABM4CL42</accession>
<feature type="region of interest" description="Disordered" evidence="1">
    <location>
        <begin position="121"/>
        <end position="140"/>
    </location>
</feature>
<feature type="compositionally biased region" description="Acidic residues" evidence="1">
    <location>
        <begin position="53"/>
        <end position="107"/>
    </location>
</feature>
<feature type="region of interest" description="Disordered" evidence="1">
    <location>
        <begin position="49"/>
        <end position="112"/>
    </location>
</feature>
<gene>
    <name evidence="3" type="primary">LOC136085115</name>
</gene>
<dbReference type="Proteomes" id="UP001652625">
    <property type="component" value="Chromosome 09"/>
</dbReference>